<dbReference type="PANTHER" id="PTHR31061:SF24">
    <property type="entry name" value="LD22376P"/>
    <property type="match status" value="1"/>
</dbReference>
<proteinExistence type="predicted"/>
<feature type="transmembrane region" description="Helical" evidence="1">
    <location>
        <begin position="82"/>
        <end position="101"/>
    </location>
</feature>
<keyword evidence="1" id="KW-1133">Transmembrane helix</keyword>
<dbReference type="AlphaFoldDB" id="A0A563UH83"/>
<feature type="transmembrane region" description="Helical" evidence="1">
    <location>
        <begin position="330"/>
        <end position="348"/>
    </location>
</feature>
<keyword evidence="1" id="KW-0812">Transmembrane</keyword>
<evidence type="ECO:0000256" key="1">
    <source>
        <dbReference type="SAM" id="Phobius"/>
    </source>
</evidence>
<dbReference type="PANTHER" id="PTHR31061">
    <property type="entry name" value="LD22376P"/>
    <property type="match status" value="1"/>
</dbReference>
<feature type="transmembrane region" description="Helical" evidence="1">
    <location>
        <begin position="230"/>
        <end position="252"/>
    </location>
</feature>
<feature type="transmembrane region" description="Helical" evidence="1">
    <location>
        <begin position="48"/>
        <end position="70"/>
    </location>
</feature>
<dbReference type="RefSeq" id="WP_146381111.1">
    <property type="nucleotide sequence ID" value="NZ_VOEJ01000002.1"/>
</dbReference>
<sequence length="395" mass="45533">MSNLINRIRSIDAFRAVTMFLMIFVNDLDGVPNTPQWLKHAAVMDDALGLADTIFPAFLFIVGLSIPYAFAKRHNSDDAVKIPMRIITRSFALIFIGFFHANMETYNDETTILPKPVWDSLATFSFFFIFLDYRYWQSKWGRYILQGLGVALLIAVCLVYKSTDPEHPWLHLTWWGILGLIGWSYLVCALIYYYSNGLLWVQAAAWIFFMFFNIDYHFGMLTFLNPIQKYVWISGNGAMQAFTMAGVFVSVLYMRLNKAKEMKLLWVAMLLMAVILFNLGFIVRYFSGGISKARDTPSWVLICTGISLVAYAFFVFVVDIKNQYRLFKPIEPAGVGTFMCYLLPFLFYPLYSMTDFNYPEFLDQGTGGLIRSLLFSFAIVWLTGLLQRLNIRLKI</sequence>
<keyword evidence="1" id="KW-0472">Membrane</keyword>
<feature type="transmembrane region" description="Helical" evidence="1">
    <location>
        <begin position="113"/>
        <end position="131"/>
    </location>
</feature>
<reference evidence="3 4" key="1">
    <citation type="submission" date="2019-07" db="EMBL/GenBank/DDBJ databases">
        <authorList>
            <person name="Kim J."/>
        </authorList>
    </citation>
    <scope>NUCLEOTIDE SEQUENCE [LARGE SCALE GENOMIC DNA]</scope>
    <source>
        <strain evidence="4">dk17</strain>
    </source>
</reference>
<feature type="transmembrane region" description="Helical" evidence="1">
    <location>
        <begin position="143"/>
        <end position="162"/>
    </location>
</feature>
<dbReference type="EMBL" id="VOEJ01000002">
    <property type="protein sequence ID" value="TWR30653.1"/>
    <property type="molecule type" value="Genomic_DNA"/>
</dbReference>
<accession>A0A563UH83</accession>
<feature type="transmembrane region" description="Helical" evidence="1">
    <location>
        <begin position="206"/>
        <end position="224"/>
    </location>
</feature>
<name>A0A563UH83_9SPHI</name>
<feature type="domain" description="DUF5009" evidence="2">
    <location>
        <begin position="8"/>
        <end position="210"/>
    </location>
</feature>
<evidence type="ECO:0000313" key="3">
    <source>
        <dbReference type="EMBL" id="TWR30653.1"/>
    </source>
</evidence>
<dbReference type="Proteomes" id="UP000320042">
    <property type="component" value="Unassembled WGS sequence"/>
</dbReference>
<feature type="transmembrane region" description="Helical" evidence="1">
    <location>
        <begin position="298"/>
        <end position="318"/>
    </location>
</feature>
<comment type="caution">
    <text evidence="3">The sequence shown here is derived from an EMBL/GenBank/DDBJ whole genome shotgun (WGS) entry which is preliminary data.</text>
</comment>
<dbReference type="OrthoDB" id="9788724at2"/>
<feature type="transmembrane region" description="Helical" evidence="1">
    <location>
        <begin position="264"/>
        <end position="286"/>
    </location>
</feature>
<gene>
    <name evidence="3" type="ORF">FPZ43_06885</name>
</gene>
<evidence type="ECO:0000259" key="2">
    <source>
        <dbReference type="Pfam" id="PF16401"/>
    </source>
</evidence>
<dbReference type="InterPro" id="IPR032176">
    <property type="entry name" value="DUF5009"/>
</dbReference>
<organism evidence="3 4">
    <name type="scientific">Mucilaginibacter pallidiroseus</name>
    <dbReference type="NCBI Taxonomy" id="2599295"/>
    <lineage>
        <taxon>Bacteria</taxon>
        <taxon>Pseudomonadati</taxon>
        <taxon>Bacteroidota</taxon>
        <taxon>Sphingobacteriia</taxon>
        <taxon>Sphingobacteriales</taxon>
        <taxon>Sphingobacteriaceae</taxon>
        <taxon>Mucilaginibacter</taxon>
    </lineage>
</organism>
<evidence type="ECO:0000313" key="4">
    <source>
        <dbReference type="Proteomes" id="UP000320042"/>
    </source>
</evidence>
<keyword evidence="4" id="KW-1185">Reference proteome</keyword>
<feature type="transmembrane region" description="Helical" evidence="1">
    <location>
        <begin position="174"/>
        <end position="194"/>
    </location>
</feature>
<feature type="transmembrane region" description="Helical" evidence="1">
    <location>
        <begin position="368"/>
        <end position="386"/>
    </location>
</feature>
<dbReference type="Pfam" id="PF16401">
    <property type="entry name" value="DUF5009"/>
    <property type="match status" value="1"/>
</dbReference>
<feature type="transmembrane region" description="Helical" evidence="1">
    <location>
        <begin position="12"/>
        <end position="28"/>
    </location>
</feature>
<protein>
    <submittedName>
        <fullName evidence="3">DUF1624 domain-containing protein</fullName>
    </submittedName>
</protein>